<evidence type="ECO:0000313" key="3">
    <source>
        <dbReference type="Proteomes" id="UP001054837"/>
    </source>
</evidence>
<protein>
    <submittedName>
        <fullName evidence="2">Uncharacterized protein</fullName>
    </submittedName>
</protein>
<evidence type="ECO:0000313" key="2">
    <source>
        <dbReference type="EMBL" id="GIY61406.1"/>
    </source>
</evidence>
<name>A0AAV4UU10_9ARAC</name>
<comment type="caution">
    <text evidence="2">The sequence shown here is derived from an EMBL/GenBank/DDBJ whole genome shotgun (WGS) entry which is preliminary data.</text>
</comment>
<dbReference type="AlphaFoldDB" id="A0AAV4UU10"/>
<reference evidence="2 3" key="1">
    <citation type="submission" date="2021-06" db="EMBL/GenBank/DDBJ databases">
        <title>Caerostris darwini draft genome.</title>
        <authorList>
            <person name="Kono N."/>
            <person name="Arakawa K."/>
        </authorList>
    </citation>
    <scope>NUCLEOTIDE SEQUENCE [LARGE SCALE GENOMIC DNA]</scope>
</reference>
<accession>A0AAV4UU10</accession>
<gene>
    <name evidence="2" type="ORF">CDAR_541791</name>
</gene>
<feature type="compositionally biased region" description="Basic and acidic residues" evidence="1">
    <location>
        <begin position="1"/>
        <end position="12"/>
    </location>
</feature>
<dbReference type="Proteomes" id="UP001054837">
    <property type="component" value="Unassembled WGS sequence"/>
</dbReference>
<organism evidence="2 3">
    <name type="scientific">Caerostris darwini</name>
    <dbReference type="NCBI Taxonomy" id="1538125"/>
    <lineage>
        <taxon>Eukaryota</taxon>
        <taxon>Metazoa</taxon>
        <taxon>Ecdysozoa</taxon>
        <taxon>Arthropoda</taxon>
        <taxon>Chelicerata</taxon>
        <taxon>Arachnida</taxon>
        <taxon>Araneae</taxon>
        <taxon>Araneomorphae</taxon>
        <taxon>Entelegynae</taxon>
        <taxon>Araneoidea</taxon>
        <taxon>Araneidae</taxon>
        <taxon>Caerostris</taxon>
    </lineage>
</organism>
<evidence type="ECO:0000256" key="1">
    <source>
        <dbReference type="SAM" id="MobiDB-lite"/>
    </source>
</evidence>
<proteinExistence type="predicted"/>
<feature type="region of interest" description="Disordered" evidence="1">
    <location>
        <begin position="1"/>
        <end position="23"/>
    </location>
</feature>
<sequence length="113" mass="13181">MKEEITSEKPLGKEGPILMKPFMSPPHILKMQHSKRVKSTRDKSRLKYTETQLKMKIPATIPRKREGVTWGRNFPPMRDDQQWGWGAHGFEMKNALFSIRQAAKCLNVYKLDP</sequence>
<dbReference type="EMBL" id="BPLQ01011939">
    <property type="protein sequence ID" value="GIY61406.1"/>
    <property type="molecule type" value="Genomic_DNA"/>
</dbReference>
<keyword evidence="3" id="KW-1185">Reference proteome</keyword>